<evidence type="ECO:0000313" key="2">
    <source>
        <dbReference type="EMBL" id="CAE0527947.1"/>
    </source>
</evidence>
<organism evidence="2">
    <name type="scientific">Strombidinopsis acuminata</name>
    <dbReference type="NCBI Taxonomy" id="141414"/>
    <lineage>
        <taxon>Eukaryota</taxon>
        <taxon>Sar</taxon>
        <taxon>Alveolata</taxon>
        <taxon>Ciliophora</taxon>
        <taxon>Intramacronucleata</taxon>
        <taxon>Spirotrichea</taxon>
        <taxon>Choreotrichia</taxon>
        <taxon>Choreotrichida</taxon>
        <taxon>Strombidinopsidae</taxon>
        <taxon>Strombidinopsis</taxon>
    </lineage>
</organism>
<feature type="compositionally biased region" description="Basic and acidic residues" evidence="1">
    <location>
        <begin position="55"/>
        <end position="64"/>
    </location>
</feature>
<reference evidence="2" key="1">
    <citation type="submission" date="2021-01" db="EMBL/GenBank/DDBJ databases">
        <authorList>
            <person name="Corre E."/>
            <person name="Pelletier E."/>
            <person name="Niang G."/>
            <person name="Scheremetjew M."/>
            <person name="Finn R."/>
            <person name="Kale V."/>
            <person name="Holt S."/>
            <person name="Cochrane G."/>
            <person name="Meng A."/>
            <person name="Brown T."/>
            <person name="Cohen L."/>
        </authorList>
    </citation>
    <scope>NUCLEOTIDE SEQUENCE</scope>
    <source>
        <strain evidence="2">SPMC142</strain>
    </source>
</reference>
<evidence type="ECO:0000256" key="1">
    <source>
        <dbReference type="SAM" id="MobiDB-lite"/>
    </source>
</evidence>
<name>A0A7S3RLM6_9SPIT</name>
<protein>
    <submittedName>
        <fullName evidence="2">Uncharacterized protein</fullName>
    </submittedName>
</protein>
<feature type="region of interest" description="Disordered" evidence="1">
    <location>
        <begin position="1"/>
        <end position="24"/>
    </location>
</feature>
<gene>
    <name evidence="2" type="ORF">SACU0126_LOCUS4682</name>
</gene>
<proteinExistence type="predicted"/>
<sequence length="163" mass="17836">MASGSSCARAAKSTRASWRGPQNLGARVENRARLALLHEPQKLGRSGGRSGRHLWPHERQEDRGAGPASVLRCRLYYEKGTEKEEEQRIVNVAPSLDGPARSGLLAPARERGDDYAKGAARNSFALRVRRTQPGTYLWNATSSPATAAMMTRNRAVQTAGLHF</sequence>
<feature type="region of interest" description="Disordered" evidence="1">
    <location>
        <begin position="38"/>
        <end position="66"/>
    </location>
</feature>
<dbReference type="EMBL" id="HBIQ01014710">
    <property type="protein sequence ID" value="CAE0527947.1"/>
    <property type="molecule type" value="Transcribed_RNA"/>
</dbReference>
<dbReference type="AlphaFoldDB" id="A0A7S3RLM6"/>
<accession>A0A7S3RLM6</accession>